<sequence>MENRPGGERGDAPRPDQPGPADAPSPSGAGDGEASPLPSEPAPEGEHGPAWPADPAPSSQGVTAAGGASADREAGHAPAPSSEDGPPALEPGSTGRYAHPPLPGARQPQGPPTSSWQGPLPGRQGFPAPGRPPGPQDPGTTAHTLHPFHTPGRPSAPGQPFPRTGPYPPLPPHAAPVHHPSAPYHGQPGGHGPWPPPRQPWGQPPSPQRRRGLGVLVGSSVAGTIAVAALVASIVMVSTTPQPEPQPTGTDLSALYDEDLAARPNAVEIDIADHPLYDAPMPEAVDCDTPALDIGSDESWQDFATTTGECLDLLWAPVMDDLGLSSRTPEITVTRESPDTGEEEGYTLAYYESDWNRITVVLPNVRQLSAQIPVDEREDVWIALMGHEYGHHVQSATGILDVSHDMRWNAGSEDDELDTLRRTELQAECMAGIGLRGVTGGDGDVLEVVNANFNSGGDLDTHGSASNRAFWLEQGWSEETVSACNTYGAAPGEVT</sequence>
<comment type="caution">
    <text evidence="2">The sequence shown here is derived from an EMBL/GenBank/DDBJ whole genome shotgun (WGS) entry which is preliminary data.</text>
</comment>
<reference evidence="2 3" key="1">
    <citation type="submission" date="2024-06" db="EMBL/GenBank/DDBJ databases">
        <authorList>
            <person name="Bataeva Y.V."/>
            <person name="Grigorian L.N."/>
            <person name="Solomentsev V.I."/>
        </authorList>
    </citation>
    <scope>NUCLEOTIDE SEQUENCE [LARGE SCALE GENOMIC DNA]</scope>
    <source>
        <strain evidence="3">SCPM-O-B-12605 (RCAM04882)</strain>
    </source>
</reference>
<feature type="compositionally biased region" description="Low complexity" evidence="1">
    <location>
        <begin position="24"/>
        <end position="37"/>
    </location>
</feature>
<keyword evidence="3" id="KW-1185">Reference proteome</keyword>
<dbReference type="Pfam" id="PF04228">
    <property type="entry name" value="Zn_peptidase"/>
    <property type="match status" value="1"/>
</dbReference>
<evidence type="ECO:0000313" key="2">
    <source>
        <dbReference type="EMBL" id="MES0836330.1"/>
    </source>
</evidence>
<dbReference type="InterPro" id="IPR007343">
    <property type="entry name" value="Uncharacterised_pept_Zn_put"/>
</dbReference>
<protein>
    <submittedName>
        <fullName evidence="2">Neutral zinc metallopeptidase</fullName>
    </submittedName>
</protein>
<dbReference type="EMBL" id="JBEQNB010000011">
    <property type="protein sequence ID" value="MES0836330.1"/>
    <property type="molecule type" value="Genomic_DNA"/>
</dbReference>
<proteinExistence type="predicted"/>
<gene>
    <name evidence="2" type="ORF">ABUK86_21310</name>
</gene>
<organism evidence="2 3">
    <name type="scientific">Nocardiopsis tropica</name>
    <dbReference type="NCBI Taxonomy" id="109330"/>
    <lineage>
        <taxon>Bacteria</taxon>
        <taxon>Bacillati</taxon>
        <taxon>Actinomycetota</taxon>
        <taxon>Actinomycetes</taxon>
        <taxon>Streptosporangiales</taxon>
        <taxon>Nocardiopsidaceae</taxon>
        <taxon>Nocardiopsis</taxon>
    </lineage>
</organism>
<feature type="compositionally biased region" description="Low complexity" evidence="1">
    <location>
        <begin position="175"/>
        <end position="186"/>
    </location>
</feature>
<dbReference type="Proteomes" id="UP001432401">
    <property type="component" value="Unassembled WGS sequence"/>
</dbReference>
<feature type="compositionally biased region" description="Basic and acidic residues" evidence="1">
    <location>
        <begin position="1"/>
        <end position="14"/>
    </location>
</feature>
<evidence type="ECO:0000256" key="1">
    <source>
        <dbReference type="SAM" id="MobiDB-lite"/>
    </source>
</evidence>
<feature type="compositionally biased region" description="Pro residues" evidence="1">
    <location>
        <begin position="193"/>
        <end position="207"/>
    </location>
</feature>
<feature type="region of interest" description="Disordered" evidence="1">
    <location>
        <begin position="1"/>
        <end position="212"/>
    </location>
</feature>
<feature type="compositionally biased region" description="Pro residues" evidence="1">
    <location>
        <begin position="157"/>
        <end position="174"/>
    </location>
</feature>
<dbReference type="RefSeq" id="WP_352985135.1">
    <property type="nucleotide sequence ID" value="NZ_JBEQNA010000007.1"/>
</dbReference>
<evidence type="ECO:0000313" key="3">
    <source>
        <dbReference type="Proteomes" id="UP001432401"/>
    </source>
</evidence>
<name>A0ABV1ZYY1_9ACTN</name>
<accession>A0ABV1ZYY1</accession>